<dbReference type="Proteomes" id="UP001362899">
    <property type="component" value="Unassembled WGS sequence"/>
</dbReference>
<dbReference type="PROSITE" id="PS00059">
    <property type="entry name" value="ADH_ZINC"/>
    <property type="match status" value="1"/>
</dbReference>
<evidence type="ECO:0000256" key="1">
    <source>
        <dbReference type="ARBA" id="ARBA00001947"/>
    </source>
</evidence>
<dbReference type="GO" id="GO:0008270">
    <property type="term" value="F:zinc ion binding"/>
    <property type="evidence" value="ECO:0007669"/>
    <property type="project" value="InterPro"/>
</dbReference>
<dbReference type="AlphaFoldDB" id="A0AAV5RN84"/>
<organism evidence="7 8">
    <name type="scientific">Starmerella bacillaris</name>
    <name type="common">Yeast</name>
    <name type="synonym">Candida zemplinina</name>
    <dbReference type="NCBI Taxonomy" id="1247836"/>
    <lineage>
        <taxon>Eukaryota</taxon>
        <taxon>Fungi</taxon>
        <taxon>Dikarya</taxon>
        <taxon>Ascomycota</taxon>
        <taxon>Saccharomycotina</taxon>
        <taxon>Dipodascomycetes</taxon>
        <taxon>Dipodascales</taxon>
        <taxon>Trichomonascaceae</taxon>
        <taxon>Starmerella</taxon>
    </lineage>
</organism>
<dbReference type="InterPro" id="IPR013149">
    <property type="entry name" value="ADH-like_C"/>
</dbReference>
<dbReference type="Gene3D" id="3.90.180.10">
    <property type="entry name" value="Medium-chain alcohol dehydrogenases, catalytic domain"/>
    <property type="match status" value="1"/>
</dbReference>
<dbReference type="InterPro" id="IPR036291">
    <property type="entry name" value="NAD(P)-bd_dom_sf"/>
</dbReference>
<dbReference type="PANTHER" id="PTHR42683">
    <property type="entry name" value="ALDEHYDE REDUCTASE"/>
    <property type="match status" value="1"/>
</dbReference>
<dbReference type="SUPFAM" id="SSF50129">
    <property type="entry name" value="GroES-like"/>
    <property type="match status" value="1"/>
</dbReference>
<proteinExistence type="inferred from homology"/>
<dbReference type="EMBL" id="BTGC01000008">
    <property type="protein sequence ID" value="GMM52727.1"/>
    <property type="molecule type" value="Genomic_DNA"/>
</dbReference>
<dbReference type="SUPFAM" id="SSF51735">
    <property type="entry name" value="NAD(P)-binding Rossmann-fold domains"/>
    <property type="match status" value="1"/>
</dbReference>
<keyword evidence="2 5" id="KW-0479">Metal-binding</keyword>
<dbReference type="InterPro" id="IPR013154">
    <property type="entry name" value="ADH-like_N"/>
</dbReference>
<accession>A0AAV5RN84</accession>
<name>A0AAV5RN84_STABA</name>
<dbReference type="InterPro" id="IPR020843">
    <property type="entry name" value="ER"/>
</dbReference>
<feature type="domain" description="Enoyl reductase (ER)" evidence="6">
    <location>
        <begin position="14"/>
        <end position="351"/>
    </location>
</feature>
<gene>
    <name evidence="7" type="ORF">DASB73_036900</name>
</gene>
<dbReference type="CDD" id="cd05283">
    <property type="entry name" value="CAD1"/>
    <property type="match status" value="1"/>
</dbReference>
<comment type="cofactor">
    <cofactor evidence="1 5">
        <name>Zn(2+)</name>
        <dbReference type="ChEBI" id="CHEBI:29105"/>
    </cofactor>
</comment>
<dbReference type="Gene3D" id="3.40.50.720">
    <property type="entry name" value="NAD(P)-binding Rossmann-like Domain"/>
    <property type="match status" value="1"/>
</dbReference>
<evidence type="ECO:0000259" key="6">
    <source>
        <dbReference type="SMART" id="SM00829"/>
    </source>
</evidence>
<keyword evidence="4" id="KW-0560">Oxidoreductase</keyword>
<evidence type="ECO:0000313" key="8">
    <source>
        <dbReference type="Proteomes" id="UP001362899"/>
    </source>
</evidence>
<protein>
    <submittedName>
        <fullName evidence="7">NADP-dependent alcohol dehydrogenase</fullName>
    </submittedName>
</protein>
<dbReference type="Pfam" id="PF08240">
    <property type="entry name" value="ADH_N"/>
    <property type="match status" value="1"/>
</dbReference>
<keyword evidence="8" id="KW-1185">Reference proteome</keyword>
<evidence type="ECO:0000313" key="7">
    <source>
        <dbReference type="EMBL" id="GMM52727.1"/>
    </source>
</evidence>
<comment type="caution">
    <text evidence="7">The sequence shown here is derived from an EMBL/GenBank/DDBJ whole genome shotgun (WGS) entry which is preliminary data.</text>
</comment>
<keyword evidence="3 5" id="KW-0862">Zinc</keyword>
<dbReference type="InterPro" id="IPR002328">
    <property type="entry name" value="ADH_Zn_CS"/>
</dbReference>
<evidence type="ECO:0000256" key="3">
    <source>
        <dbReference type="ARBA" id="ARBA00022833"/>
    </source>
</evidence>
<comment type="similarity">
    <text evidence="5">Belongs to the zinc-containing alcohol dehydrogenase family.</text>
</comment>
<evidence type="ECO:0000256" key="5">
    <source>
        <dbReference type="RuleBase" id="RU361277"/>
    </source>
</evidence>
<sequence length="361" mass="39280">MPFTSNAYGIEKQGEPLKPIVIKRRDLQPSDVKIEIKWTGICGSDLHVGRNDWKFSSYPCVLGHEIVGVAVEVGPECTKISKGDYVAIGCLVDSCLNCIDCKEHHEQNCIVHRVGTYGSPDEYLPGQQTYGGYSEDIVVKENFVIKVPESLSSNPDLLKAAAPIACAGITTWIPLKSFNVGPGTKVAVAGLGGLGHMAIKLARGLGADVTLISRSHKKDALAKEVGASRVISSSDPAEMKAASRQFDILIDTISVDHDLNVYLELVRPYKTLAVVGHFGPLEKNPLNTASIIRGNRNLTGSNIGGIKDTQELFDFCGEKGIVPDVEIIKMKDVNEAWSRLDKSDVKFRFVIDIDDFRNSAK</sequence>
<evidence type="ECO:0000256" key="2">
    <source>
        <dbReference type="ARBA" id="ARBA00022723"/>
    </source>
</evidence>
<dbReference type="InterPro" id="IPR047109">
    <property type="entry name" value="CAD-like"/>
</dbReference>
<reference evidence="7 8" key="1">
    <citation type="journal article" date="2023" name="Elife">
        <title>Identification of key yeast species and microbe-microbe interactions impacting larval growth of Drosophila in the wild.</title>
        <authorList>
            <person name="Mure A."/>
            <person name="Sugiura Y."/>
            <person name="Maeda R."/>
            <person name="Honda K."/>
            <person name="Sakurai N."/>
            <person name="Takahashi Y."/>
            <person name="Watada M."/>
            <person name="Katoh T."/>
            <person name="Gotoh A."/>
            <person name="Gotoh Y."/>
            <person name="Taniguchi I."/>
            <person name="Nakamura K."/>
            <person name="Hayashi T."/>
            <person name="Katayama T."/>
            <person name="Uemura T."/>
            <person name="Hattori Y."/>
        </authorList>
    </citation>
    <scope>NUCLEOTIDE SEQUENCE [LARGE SCALE GENOMIC DNA]</scope>
    <source>
        <strain evidence="7 8">SB-73</strain>
    </source>
</reference>
<dbReference type="Pfam" id="PF00107">
    <property type="entry name" value="ADH_zinc_N"/>
    <property type="match status" value="1"/>
</dbReference>
<evidence type="ECO:0000256" key="4">
    <source>
        <dbReference type="ARBA" id="ARBA00023002"/>
    </source>
</evidence>
<dbReference type="InterPro" id="IPR011032">
    <property type="entry name" value="GroES-like_sf"/>
</dbReference>
<dbReference type="SMART" id="SM00829">
    <property type="entry name" value="PKS_ER"/>
    <property type="match status" value="1"/>
</dbReference>
<dbReference type="GO" id="GO:0016616">
    <property type="term" value="F:oxidoreductase activity, acting on the CH-OH group of donors, NAD or NADP as acceptor"/>
    <property type="evidence" value="ECO:0007669"/>
    <property type="project" value="InterPro"/>
</dbReference>
<dbReference type="FunFam" id="3.40.50.720:FF:000022">
    <property type="entry name" value="Cinnamyl alcohol dehydrogenase"/>
    <property type="match status" value="1"/>
</dbReference>